<evidence type="ECO:0000313" key="2">
    <source>
        <dbReference type="EMBL" id="XCN71716.1"/>
    </source>
</evidence>
<dbReference type="AlphaFoldDB" id="A0AAU8LR15"/>
<dbReference type="KEGG" id="eaj:Q3M24_15560"/>
<sequence length="275" mass="32095">MKLIFKIILAGFALFMLSFFVFLYQVNKVPEKEWLKREAIVKQHYQSLAELHQTATSDITPSTEELVCPPEKFIQNNSLSPLYGPYLNRFSTKDRKEWIKEYVDWSWLIPPTFLEETDRYKRFSSSSINKAIQYLSPVVAVFQPMDEELNHLPLAPNPEKFPTWEKLRSPVKRTLLRNKEANLFIDGLESFATGKFDGWLIIVDRRTNELVCRGKLSVTSGERVDYEYRYRSRNYNGRDAAIRDDFVRQFHKEIATVLPEGVTVTLGTPHISVAY</sequence>
<keyword evidence="1" id="KW-1133">Transmembrane helix</keyword>
<reference evidence="2" key="2">
    <citation type="submission" date="2024-06" db="EMBL/GenBank/DDBJ databases">
        <authorList>
            <person name="Plum-Jensen L.E."/>
            <person name="Schramm A."/>
            <person name="Marshall I.P.G."/>
        </authorList>
    </citation>
    <scope>NUCLEOTIDE SEQUENCE</scope>
    <source>
        <strain evidence="2">Rat1</strain>
    </source>
</reference>
<gene>
    <name evidence="2" type="ORF">Q3M24_15560</name>
</gene>
<keyword evidence="1" id="KW-0472">Membrane</keyword>
<feature type="transmembrane region" description="Helical" evidence="1">
    <location>
        <begin position="7"/>
        <end position="26"/>
    </location>
</feature>
<keyword evidence="1" id="KW-0812">Transmembrane</keyword>
<protein>
    <submittedName>
        <fullName evidence="2">Uncharacterized protein</fullName>
    </submittedName>
</protein>
<evidence type="ECO:0000256" key="1">
    <source>
        <dbReference type="SAM" id="Phobius"/>
    </source>
</evidence>
<reference evidence="2" key="1">
    <citation type="journal article" date="2024" name="Syst. Appl. Microbiol.">
        <title>First single-strain enrichments of Electrothrix cable bacteria, description of E. aestuarii sp. nov. and E. rattekaaiensis sp. nov., and proposal of a cable bacteria taxonomy following the rules of the SeqCode.</title>
        <authorList>
            <person name="Plum-Jensen L.E."/>
            <person name="Schramm A."/>
            <person name="Marshall I.P.G."/>
        </authorList>
    </citation>
    <scope>NUCLEOTIDE SEQUENCE</scope>
    <source>
        <strain evidence="2">Rat1</strain>
    </source>
</reference>
<accession>A0AAU8LR15</accession>
<organism evidence="2">
    <name type="scientific">Candidatus Electrothrix aestuarii</name>
    <dbReference type="NCBI Taxonomy" id="3062594"/>
    <lineage>
        <taxon>Bacteria</taxon>
        <taxon>Pseudomonadati</taxon>
        <taxon>Thermodesulfobacteriota</taxon>
        <taxon>Desulfobulbia</taxon>
        <taxon>Desulfobulbales</taxon>
        <taxon>Desulfobulbaceae</taxon>
        <taxon>Candidatus Electrothrix</taxon>
    </lineage>
</organism>
<dbReference type="EMBL" id="CP159373">
    <property type="protein sequence ID" value="XCN71716.1"/>
    <property type="molecule type" value="Genomic_DNA"/>
</dbReference>
<proteinExistence type="predicted"/>
<name>A0AAU8LR15_9BACT</name>